<dbReference type="AlphaFoldDB" id="A0A1W0WX35"/>
<evidence type="ECO:0008006" key="4">
    <source>
        <dbReference type="Google" id="ProtNLM"/>
    </source>
</evidence>
<evidence type="ECO:0000313" key="2">
    <source>
        <dbReference type="EMBL" id="OQV19758.1"/>
    </source>
</evidence>
<dbReference type="Proteomes" id="UP000192578">
    <property type="component" value="Unassembled WGS sequence"/>
</dbReference>
<reference evidence="3" key="1">
    <citation type="submission" date="2017-01" db="EMBL/GenBank/DDBJ databases">
        <title>Comparative genomics of anhydrobiosis in the tardigrade Hypsibius dujardini.</title>
        <authorList>
            <person name="Yoshida Y."/>
            <person name="Koutsovoulos G."/>
            <person name="Laetsch D."/>
            <person name="Stevens L."/>
            <person name="Kumar S."/>
            <person name="Horikawa D."/>
            <person name="Ishino K."/>
            <person name="Komine S."/>
            <person name="Tomita M."/>
            <person name="Blaxter M."/>
            <person name="Arakawa K."/>
        </authorList>
    </citation>
    <scope>NUCLEOTIDE SEQUENCE [LARGE SCALE GENOMIC DNA]</scope>
    <source>
        <strain evidence="3">Z151</strain>
    </source>
</reference>
<evidence type="ECO:0000313" key="3">
    <source>
        <dbReference type="Proteomes" id="UP000192578"/>
    </source>
</evidence>
<keyword evidence="1" id="KW-0472">Membrane</keyword>
<gene>
    <name evidence="2" type="ORF">BV898_06297</name>
</gene>
<proteinExistence type="predicted"/>
<dbReference type="EMBL" id="MTYJ01000036">
    <property type="protein sequence ID" value="OQV19758.1"/>
    <property type="molecule type" value="Genomic_DNA"/>
</dbReference>
<accession>A0A1W0WX35</accession>
<keyword evidence="1" id="KW-1133">Transmembrane helix</keyword>
<name>A0A1W0WX35_HYPEX</name>
<evidence type="ECO:0000256" key="1">
    <source>
        <dbReference type="SAM" id="Phobius"/>
    </source>
</evidence>
<sequence>MSFLYSFVCYLADFNHREPYDLKFSEAVYFSQYWVKGLATLFILTIFCSKSAVMLDIMEHTETYKREMKHPRPFEQTYYAGAVFMTFLLFNAIMIGSRIYQTFVSHRDCWGLINSFPWFDVNYMQDEMFTGFVSNFTESLRLLCSGFVGLILVEFSCGPASECRAILQRTKSLADLSSDLPKAWTAREQSLVTAIGFRTHLTTLLIMILLSDVICLNAAFSSFVVLTVPESLVRLVVSILLYVVSIYSVVQGLICLTHTDDSTLEIVQQLQSVSGQARAQPRQTLPALVTRANVDPDVVELRSNLMTFSAGCFGGRKLAPPLHGLGNVTQGTVFTIFGLLFTFLIFMMEESHRSDAPPSPAAECSAGVFAAFNNKTKG</sequence>
<feature type="transmembrane region" description="Helical" evidence="1">
    <location>
        <begin position="78"/>
        <end position="100"/>
    </location>
</feature>
<feature type="transmembrane region" description="Helical" evidence="1">
    <location>
        <begin position="235"/>
        <end position="254"/>
    </location>
</feature>
<keyword evidence="3" id="KW-1185">Reference proteome</keyword>
<organism evidence="2 3">
    <name type="scientific">Hypsibius exemplaris</name>
    <name type="common">Freshwater tardigrade</name>
    <dbReference type="NCBI Taxonomy" id="2072580"/>
    <lineage>
        <taxon>Eukaryota</taxon>
        <taxon>Metazoa</taxon>
        <taxon>Ecdysozoa</taxon>
        <taxon>Tardigrada</taxon>
        <taxon>Eutardigrada</taxon>
        <taxon>Parachela</taxon>
        <taxon>Hypsibioidea</taxon>
        <taxon>Hypsibiidae</taxon>
        <taxon>Hypsibius</taxon>
    </lineage>
</organism>
<keyword evidence="1" id="KW-0812">Transmembrane</keyword>
<feature type="transmembrane region" description="Helical" evidence="1">
    <location>
        <begin position="33"/>
        <end position="57"/>
    </location>
</feature>
<feature type="transmembrane region" description="Helical" evidence="1">
    <location>
        <begin position="328"/>
        <end position="347"/>
    </location>
</feature>
<comment type="caution">
    <text evidence="2">The sequence shown here is derived from an EMBL/GenBank/DDBJ whole genome shotgun (WGS) entry which is preliminary data.</text>
</comment>
<feature type="transmembrane region" description="Helical" evidence="1">
    <location>
        <begin position="204"/>
        <end position="228"/>
    </location>
</feature>
<protein>
    <recommendedName>
        <fullName evidence="4">Gustatory receptor</fullName>
    </recommendedName>
</protein>